<protein>
    <submittedName>
        <fullName evidence="1">Unannotated protein</fullName>
    </submittedName>
</protein>
<dbReference type="EMBL" id="CAEZUP010000008">
    <property type="protein sequence ID" value="CAB4599884.1"/>
    <property type="molecule type" value="Genomic_DNA"/>
</dbReference>
<name>A0A6J6GL96_9ZZZZ</name>
<proteinExistence type="predicted"/>
<organism evidence="1">
    <name type="scientific">freshwater metagenome</name>
    <dbReference type="NCBI Taxonomy" id="449393"/>
    <lineage>
        <taxon>unclassified sequences</taxon>
        <taxon>metagenomes</taxon>
        <taxon>ecological metagenomes</taxon>
    </lineage>
</organism>
<accession>A0A6J6GL96</accession>
<reference evidence="1" key="1">
    <citation type="submission" date="2020-05" db="EMBL/GenBank/DDBJ databases">
        <authorList>
            <person name="Chiriac C."/>
            <person name="Salcher M."/>
            <person name="Ghai R."/>
            <person name="Kavagutti S V."/>
        </authorList>
    </citation>
    <scope>NUCLEOTIDE SEQUENCE</scope>
</reference>
<sequence>MDPTVGSDLGKETLAVGRPEFLDLPVGQQMLDDRVLAPQLLERRGVGRETCLRLLLRGETETFEKDLAEFHGGVHVELLPCVCADLRSQFIAPGDERIVESSQFDLVDADSDDLHPCEDTNERYFDGRVQIGETTGDQRFVERRDQTMHPQRPACRTLTVGFGVATEIELTGGRTVAVGKACVRVLLEKGLERVTRFGRVEEVRRNHRVE</sequence>
<dbReference type="AlphaFoldDB" id="A0A6J6GL96"/>
<evidence type="ECO:0000313" key="1">
    <source>
        <dbReference type="EMBL" id="CAB4599884.1"/>
    </source>
</evidence>
<gene>
    <name evidence="1" type="ORF">UFOPK1835_00310</name>
</gene>